<comment type="caution">
    <text evidence="3">The sequence shown here is derived from an EMBL/GenBank/DDBJ whole genome shotgun (WGS) entry which is preliminary data.</text>
</comment>
<feature type="transmembrane region" description="Helical" evidence="2">
    <location>
        <begin position="38"/>
        <end position="62"/>
    </location>
</feature>
<feature type="compositionally biased region" description="Basic and acidic residues" evidence="1">
    <location>
        <begin position="9"/>
        <end position="28"/>
    </location>
</feature>
<name>A0A5S4GQ07_9ACTN</name>
<feature type="transmembrane region" description="Helical" evidence="2">
    <location>
        <begin position="163"/>
        <end position="182"/>
    </location>
</feature>
<protein>
    <submittedName>
        <fullName evidence="3">Uncharacterized protein</fullName>
    </submittedName>
</protein>
<dbReference type="OrthoDB" id="3483105at2"/>
<dbReference type="AlphaFoldDB" id="A0A5S4GQ07"/>
<keyword evidence="4" id="KW-1185">Reference proteome</keyword>
<dbReference type="Proteomes" id="UP000305238">
    <property type="component" value="Unassembled WGS sequence"/>
</dbReference>
<gene>
    <name evidence="3" type="ORF">ETD96_24945</name>
</gene>
<keyword evidence="2" id="KW-0812">Transmembrane</keyword>
<evidence type="ECO:0000256" key="2">
    <source>
        <dbReference type="SAM" id="Phobius"/>
    </source>
</evidence>
<evidence type="ECO:0000313" key="4">
    <source>
        <dbReference type="Proteomes" id="UP000305238"/>
    </source>
</evidence>
<reference evidence="3 4" key="1">
    <citation type="submission" date="2019-05" db="EMBL/GenBank/DDBJ databases">
        <title>Draft genome sequence of Actinomadura geliboluensis A8036.</title>
        <authorList>
            <person name="Saricaoglu S."/>
            <person name="Isik K."/>
        </authorList>
    </citation>
    <scope>NUCLEOTIDE SEQUENCE [LARGE SCALE GENOMIC DNA]</scope>
    <source>
        <strain evidence="3 4">A8036</strain>
    </source>
</reference>
<keyword evidence="2" id="KW-1133">Transmembrane helix</keyword>
<feature type="region of interest" description="Disordered" evidence="1">
    <location>
        <begin position="1"/>
        <end position="28"/>
    </location>
</feature>
<keyword evidence="2" id="KW-0472">Membrane</keyword>
<evidence type="ECO:0000256" key="1">
    <source>
        <dbReference type="SAM" id="MobiDB-lite"/>
    </source>
</evidence>
<organism evidence="3 4">
    <name type="scientific">Actinomadura geliboluensis</name>
    <dbReference type="NCBI Taxonomy" id="882440"/>
    <lineage>
        <taxon>Bacteria</taxon>
        <taxon>Bacillati</taxon>
        <taxon>Actinomycetota</taxon>
        <taxon>Actinomycetes</taxon>
        <taxon>Streptosporangiales</taxon>
        <taxon>Thermomonosporaceae</taxon>
        <taxon>Actinomadura</taxon>
    </lineage>
</organism>
<dbReference type="EMBL" id="VCKZ01000201">
    <property type="protein sequence ID" value="TMR34584.1"/>
    <property type="molecule type" value="Genomic_DNA"/>
</dbReference>
<dbReference type="RefSeq" id="WP_138638911.1">
    <property type="nucleotide sequence ID" value="NZ_JASWDG010000003.1"/>
</dbReference>
<evidence type="ECO:0000313" key="3">
    <source>
        <dbReference type="EMBL" id="TMR34584.1"/>
    </source>
</evidence>
<sequence length="191" mass="19517">MSYQGSVIKKSDAGHVRQTRRDHLFEGERMRRSARTGLAVAVAGAAGGLTMLGGAAAAQAAITATSPEGPPAAGDICRYEVTARHGLRVHETPRGKVIPPALKFRTRVDADCKASHGGWVELHGGVPVSQRHGWVFAKYLKRIKPAGGVSAGGGGTSVAANSALGGVGIGVLALGAGAAISARRRQVKNVA</sequence>
<accession>A0A5S4GQ07</accession>
<proteinExistence type="predicted"/>